<dbReference type="Proteomes" id="UP001232343">
    <property type="component" value="Unassembled WGS sequence"/>
</dbReference>
<keyword evidence="1" id="KW-0813">Transport</keyword>
<sequence length="440" mass="49973">MNIKIKGILGTMLLLIFVILSACSNETSTPKKEKKKDDVDSAVFSEEEVTLKIATPWGEEYFMDRIGNYVKENKPYLTLEHIDWDGSAEQLQEFYADKKVPDVLLAFTGQQPLEELDSVFPLDEMIDLYHVDLNHIQPVVLDEVRSRDKERRLIGIPGEVGLLGLYYNKEVFDIFGVPYPEPDESMSWDRVLDLAKQMTAVRNDVHYCGLDMGDQDWAPLMELSVSKTDPETGEVLLTKDPKFAKYMGLMEQYYGIPGIKEESCGFGERNVAMYIGWHGFMANNWLGGEIEDAVEFMKDMDILPLPTWSDMPDVGPTPTGIHPFVINNYSENKDAALQFLLTVASEDYQLKLSRDGTPSVLYSQESIEQYAANNIFLNGKNIKALFHNTPAAPPEIKSVWDQYVELDMKKFVESGADIQEFLRVSQEEAEIKIQDAKQAQ</sequence>
<dbReference type="PANTHER" id="PTHR43649:SF12">
    <property type="entry name" value="DIACETYLCHITOBIOSE BINDING PROTEIN DASA"/>
    <property type="match status" value="1"/>
</dbReference>
<dbReference type="SUPFAM" id="SSF53850">
    <property type="entry name" value="Periplasmic binding protein-like II"/>
    <property type="match status" value="1"/>
</dbReference>
<protein>
    <submittedName>
        <fullName evidence="1">Multiple sugar transport system substrate-binding protein</fullName>
    </submittedName>
</protein>
<dbReference type="Gene3D" id="3.40.190.10">
    <property type="entry name" value="Periplasmic binding protein-like II"/>
    <property type="match status" value="1"/>
</dbReference>
<dbReference type="EMBL" id="JAUSUO010000012">
    <property type="protein sequence ID" value="MDQ0344983.1"/>
    <property type="molecule type" value="Genomic_DNA"/>
</dbReference>
<dbReference type="Pfam" id="PF01547">
    <property type="entry name" value="SBP_bac_1"/>
    <property type="match status" value="1"/>
</dbReference>
<dbReference type="PROSITE" id="PS51257">
    <property type="entry name" value="PROKAR_LIPOPROTEIN"/>
    <property type="match status" value="1"/>
</dbReference>
<evidence type="ECO:0000313" key="2">
    <source>
        <dbReference type="Proteomes" id="UP001232343"/>
    </source>
</evidence>
<proteinExistence type="predicted"/>
<reference evidence="1 2" key="1">
    <citation type="submission" date="2023-07" db="EMBL/GenBank/DDBJ databases">
        <title>Genomic Encyclopedia of Type Strains, Phase IV (KMG-IV): sequencing the most valuable type-strain genomes for metagenomic binning, comparative biology and taxonomic classification.</title>
        <authorList>
            <person name="Goeker M."/>
        </authorList>
    </citation>
    <scope>NUCLEOTIDE SEQUENCE [LARGE SCALE GENOMIC DNA]</scope>
    <source>
        <strain evidence="1 2">DSM 27848</strain>
    </source>
</reference>
<name>A0ABU0D9D4_9BACI</name>
<accession>A0ABU0D9D4</accession>
<gene>
    <name evidence="1" type="ORF">J2S14_003828</name>
</gene>
<evidence type="ECO:0000313" key="1">
    <source>
        <dbReference type="EMBL" id="MDQ0344983.1"/>
    </source>
</evidence>
<dbReference type="InterPro" id="IPR006059">
    <property type="entry name" value="SBP"/>
</dbReference>
<dbReference type="InterPro" id="IPR050490">
    <property type="entry name" value="Bact_solute-bd_prot1"/>
</dbReference>
<comment type="caution">
    <text evidence="1">The sequence shown here is derived from an EMBL/GenBank/DDBJ whole genome shotgun (WGS) entry which is preliminary data.</text>
</comment>
<keyword evidence="1" id="KW-0762">Sugar transport</keyword>
<dbReference type="PANTHER" id="PTHR43649">
    <property type="entry name" value="ARABINOSE-BINDING PROTEIN-RELATED"/>
    <property type="match status" value="1"/>
</dbReference>
<organism evidence="1 2">
    <name type="scientific">Lederbergia wuyishanensis</name>
    <dbReference type="NCBI Taxonomy" id="1347903"/>
    <lineage>
        <taxon>Bacteria</taxon>
        <taxon>Bacillati</taxon>
        <taxon>Bacillota</taxon>
        <taxon>Bacilli</taxon>
        <taxon>Bacillales</taxon>
        <taxon>Bacillaceae</taxon>
        <taxon>Lederbergia</taxon>
    </lineage>
</organism>
<keyword evidence="2" id="KW-1185">Reference proteome</keyword>
<dbReference type="RefSeq" id="WP_244683003.1">
    <property type="nucleotide sequence ID" value="NZ_JALIRM010000014.1"/>
</dbReference>